<dbReference type="GO" id="GO:0016020">
    <property type="term" value="C:membrane"/>
    <property type="evidence" value="ECO:0007669"/>
    <property type="project" value="UniProtKB-SubCell"/>
</dbReference>
<name>A0A7R7XW87_9EURO</name>
<evidence type="ECO:0000256" key="4">
    <source>
        <dbReference type="ARBA" id="ARBA00022989"/>
    </source>
</evidence>
<feature type="transmembrane region" description="Helical" evidence="6">
    <location>
        <begin position="304"/>
        <end position="326"/>
    </location>
</feature>
<comment type="similarity">
    <text evidence="2">Belongs to the amino acid/polyamine transporter 2 family.</text>
</comment>
<feature type="transmembrane region" description="Helical" evidence="6">
    <location>
        <begin position="268"/>
        <end position="292"/>
    </location>
</feature>
<dbReference type="OrthoDB" id="655540at2759"/>
<dbReference type="GeneID" id="64978728"/>
<evidence type="ECO:0000259" key="7">
    <source>
        <dbReference type="Pfam" id="PF01490"/>
    </source>
</evidence>
<dbReference type="EMBL" id="AP024449">
    <property type="protein sequence ID" value="BCS28731.1"/>
    <property type="molecule type" value="Genomic_DNA"/>
</dbReference>
<dbReference type="KEGG" id="apuu:APUU_70301A"/>
<organism evidence="8 9">
    <name type="scientific">Aspergillus puulaauensis</name>
    <dbReference type="NCBI Taxonomy" id="1220207"/>
    <lineage>
        <taxon>Eukaryota</taxon>
        <taxon>Fungi</taxon>
        <taxon>Dikarya</taxon>
        <taxon>Ascomycota</taxon>
        <taxon>Pezizomycotina</taxon>
        <taxon>Eurotiomycetes</taxon>
        <taxon>Eurotiomycetidae</taxon>
        <taxon>Eurotiales</taxon>
        <taxon>Aspergillaceae</taxon>
        <taxon>Aspergillus</taxon>
    </lineage>
</organism>
<comment type="subcellular location">
    <subcellularLocation>
        <location evidence="1">Membrane</location>
        <topology evidence="1">Multi-pass membrane protein</topology>
    </subcellularLocation>
</comment>
<feature type="transmembrane region" description="Helical" evidence="6">
    <location>
        <begin position="89"/>
        <end position="109"/>
    </location>
</feature>
<feature type="transmembrane region" description="Helical" evidence="6">
    <location>
        <begin position="388"/>
        <end position="406"/>
    </location>
</feature>
<evidence type="ECO:0000313" key="8">
    <source>
        <dbReference type="EMBL" id="BCS28731.1"/>
    </source>
</evidence>
<evidence type="ECO:0000256" key="5">
    <source>
        <dbReference type="ARBA" id="ARBA00023136"/>
    </source>
</evidence>
<dbReference type="Proteomes" id="UP000654913">
    <property type="component" value="Chromosome 7"/>
</dbReference>
<evidence type="ECO:0000256" key="2">
    <source>
        <dbReference type="ARBA" id="ARBA00008066"/>
    </source>
</evidence>
<feature type="transmembrane region" description="Helical" evidence="6">
    <location>
        <begin position="154"/>
        <end position="175"/>
    </location>
</feature>
<sequence length="498" mass="53808">MQGDTQESRGASNGLRAQSAPRLLKAACTHSAHPAQLVFIPIVMLDTDKSLDRSPPDDAQSPRGSSTDLDRQLELDGVRKFNRLGWKRLTVVLFVEAIALGSLSLPAAFATLGMVAGIICAVGIGFIATYASYEVGAVKLKYPEVENYGDIGRLLLGEWGFWLVTVSFMCGMLLNVGSHCLTGTIALADITRSDICGVVFGAVSAVVLFVLALPPAFADIAILGYIDIVSILVAIGITLIATGIQQSKQPGGIQSSDWSAWPAEEIDFSSAMVAINNIVFAYSFAIALPSFMSEMHTPKHYVKSVCTLGVFQTFLYTVIGSVIYAFVGKSVQAPALLSAGPVVSRIAFGIALPVIFISGSINISIGVRYIHGNMYRNSLVRYVNSKRGWITWIMLVAVCTTISWIVSEAIPVFTTILSISGALLNSGLCYYVPSLVWFFLVREGSWYSRRNWRRALMNLFVFLFGIGVLGCGMYANIVVLIRETRDGVSGRPFACSKS</sequence>
<feature type="transmembrane region" description="Helical" evidence="6">
    <location>
        <begin position="195"/>
        <end position="213"/>
    </location>
</feature>
<protein>
    <recommendedName>
        <fullName evidence="7">Amino acid transporter transmembrane domain-containing protein</fullName>
    </recommendedName>
</protein>
<dbReference type="RefSeq" id="XP_041560917.1">
    <property type="nucleotide sequence ID" value="XM_041695159.1"/>
</dbReference>
<dbReference type="InterPro" id="IPR013057">
    <property type="entry name" value="AA_transpt_TM"/>
</dbReference>
<reference evidence="8" key="1">
    <citation type="submission" date="2021-01" db="EMBL/GenBank/DDBJ databases">
        <authorList>
            <consortium name="Aspergillus puulaauensis MK2 genome sequencing consortium"/>
            <person name="Kazuki M."/>
            <person name="Futagami T."/>
        </authorList>
    </citation>
    <scope>NUCLEOTIDE SEQUENCE</scope>
    <source>
        <strain evidence="8">MK2</strain>
    </source>
</reference>
<proteinExistence type="inferred from homology"/>
<feature type="transmembrane region" description="Helical" evidence="6">
    <location>
        <begin position="412"/>
        <end position="440"/>
    </location>
</feature>
<keyword evidence="3 6" id="KW-0812">Transmembrane</keyword>
<feature type="transmembrane region" description="Helical" evidence="6">
    <location>
        <begin position="460"/>
        <end position="481"/>
    </location>
</feature>
<keyword evidence="5 6" id="KW-0472">Membrane</keyword>
<keyword evidence="4 6" id="KW-1133">Transmembrane helix</keyword>
<dbReference type="GO" id="GO:0015179">
    <property type="term" value="F:L-amino acid transmembrane transporter activity"/>
    <property type="evidence" value="ECO:0007669"/>
    <property type="project" value="TreeGrafter"/>
</dbReference>
<evidence type="ECO:0000256" key="3">
    <source>
        <dbReference type="ARBA" id="ARBA00022692"/>
    </source>
</evidence>
<dbReference type="AlphaFoldDB" id="A0A7R7XW87"/>
<feature type="transmembrane region" description="Helical" evidence="6">
    <location>
        <begin position="220"/>
        <end position="241"/>
    </location>
</feature>
<evidence type="ECO:0000313" key="9">
    <source>
        <dbReference type="Proteomes" id="UP000654913"/>
    </source>
</evidence>
<feature type="transmembrane region" description="Helical" evidence="6">
    <location>
        <begin position="115"/>
        <end position="133"/>
    </location>
</feature>
<feature type="transmembrane region" description="Helical" evidence="6">
    <location>
        <begin position="346"/>
        <end position="367"/>
    </location>
</feature>
<evidence type="ECO:0000256" key="6">
    <source>
        <dbReference type="SAM" id="Phobius"/>
    </source>
</evidence>
<gene>
    <name evidence="8" type="ORF">APUU_70301A</name>
</gene>
<evidence type="ECO:0000256" key="1">
    <source>
        <dbReference type="ARBA" id="ARBA00004141"/>
    </source>
</evidence>
<accession>A0A7R7XW87</accession>
<reference evidence="8" key="2">
    <citation type="submission" date="2021-02" db="EMBL/GenBank/DDBJ databases">
        <title>Aspergillus puulaauensis MK2 genome sequence.</title>
        <authorList>
            <person name="Futagami T."/>
            <person name="Mori K."/>
            <person name="Kadooka C."/>
            <person name="Tanaka T."/>
        </authorList>
    </citation>
    <scope>NUCLEOTIDE SEQUENCE</scope>
    <source>
        <strain evidence="8">MK2</strain>
    </source>
</reference>
<keyword evidence="9" id="KW-1185">Reference proteome</keyword>
<dbReference type="PANTHER" id="PTHR22950">
    <property type="entry name" value="AMINO ACID TRANSPORTER"/>
    <property type="match status" value="1"/>
</dbReference>
<dbReference type="Pfam" id="PF01490">
    <property type="entry name" value="Aa_trans"/>
    <property type="match status" value="1"/>
</dbReference>
<dbReference type="PANTHER" id="PTHR22950:SF8">
    <property type="entry name" value="AMINO ACID TRANSPORTER (EUROFUNG)"/>
    <property type="match status" value="1"/>
</dbReference>
<feature type="domain" description="Amino acid transporter transmembrane" evidence="7">
    <location>
        <begin position="84"/>
        <end position="477"/>
    </location>
</feature>